<dbReference type="AlphaFoldDB" id="A0A9Q0R0C0"/>
<protein>
    <recommendedName>
        <fullName evidence="2">UspA domain-containing protein</fullName>
    </recommendedName>
</protein>
<dbReference type="Proteomes" id="UP001141806">
    <property type="component" value="Unassembled WGS sequence"/>
</dbReference>
<name>A0A9Q0R0C0_9MAGN</name>
<dbReference type="CDD" id="cd23659">
    <property type="entry name" value="USP_At3g01520-like"/>
    <property type="match status" value="1"/>
</dbReference>
<feature type="domain" description="UspA" evidence="2">
    <location>
        <begin position="33"/>
        <end position="196"/>
    </location>
</feature>
<evidence type="ECO:0000313" key="3">
    <source>
        <dbReference type="EMBL" id="KAJ4978255.1"/>
    </source>
</evidence>
<dbReference type="PANTHER" id="PTHR31964">
    <property type="entry name" value="ADENINE NUCLEOTIDE ALPHA HYDROLASES-LIKE SUPERFAMILY PROTEIN"/>
    <property type="match status" value="1"/>
</dbReference>
<reference evidence="3" key="1">
    <citation type="journal article" date="2023" name="Plant J.">
        <title>The genome of the king protea, Protea cynaroides.</title>
        <authorList>
            <person name="Chang J."/>
            <person name="Duong T.A."/>
            <person name="Schoeman C."/>
            <person name="Ma X."/>
            <person name="Roodt D."/>
            <person name="Barker N."/>
            <person name="Li Z."/>
            <person name="Van de Peer Y."/>
            <person name="Mizrachi E."/>
        </authorList>
    </citation>
    <scope>NUCLEOTIDE SEQUENCE</scope>
    <source>
        <tissue evidence="3">Young leaves</tissue>
    </source>
</reference>
<feature type="region of interest" description="Disordered" evidence="1">
    <location>
        <begin position="1"/>
        <end position="20"/>
    </location>
</feature>
<evidence type="ECO:0000259" key="2">
    <source>
        <dbReference type="Pfam" id="PF00582"/>
    </source>
</evidence>
<organism evidence="3 4">
    <name type="scientific">Protea cynaroides</name>
    <dbReference type="NCBI Taxonomy" id="273540"/>
    <lineage>
        <taxon>Eukaryota</taxon>
        <taxon>Viridiplantae</taxon>
        <taxon>Streptophyta</taxon>
        <taxon>Embryophyta</taxon>
        <taxon>Tracheophyta</taxon>
        <taxon>Spermatophyta</taxon>
        <taxon>Magnoliopsida</taxon>
        <taxon>Proteales</taxon>
        <taxon>Proteaceae</taxon>
        <taxon>Protea</taxon>
    </lineage>
</organism>
<gene>
    <name evidence="3" type="ORF">NE237_009035</name>
</gene>
<dbReference type="InterPro" id="IPR014729">
    <property type="entry name" value="Rossmann-like_a/b/a_fold"/>
</dbReference>
<proteinExistence type="predicted"/>
<keyword evidence="4" id="KW-1185">Reference proteome</keyword>
<comment type="caution">
    <text evidence="3">The sequence shown here is derived from an EMBL/GenBank/DDBJ whole genome shotgun (WGS) entry which is preliminary data.</text>
</comment>
<dbReference type="PRINTS" id="PR01438">
    <property type="entry name" value="UNVRSLSTRESS"/>
</dbReference>
<evidence type="ECO:0000256" key="1">
    <source>
        <dbReference type="SAM" id="MobiDB-lite"/>
    </source>
</evidence>
<accession>A0A9Q0R0C0</accession>
<dbReference type="OrthoDB" id="843225at2759"/>
<dbReference type="Gene3D" id="3.40.50.620">
    <property type="entry name" value="HUPs"/>
    <property type="match status" value="1"/>
</dbReference>
<dbReference type="EMBL" id="JAMYWD010000002">
    <property type="protein sequence ID" value="KAJ4978255.1"/>
    <property type="molecule type" value="Genomic_DNA"/>
</dbReference>
<sequence>METTCTSERGAADQERMKQQQQAMVEVEKKQLKVMVAIEESEGSFHALKWVLDHFFFLPSSSSAGEAAEAESTQNHEKGMLILFHVQQPLVNYFVPADPGIYVAPLVLESIKKAQEQNSAVLLGRALKLCKERQVKTEAMIANGEPKEMICQAAEQIHPTLLVVGSRGLGMIKRTILGSVSDYCVHHAKCPILIVKPPK</sequence>
<dbReference type="PANTHER" id="PTHR31964:SF124">
    <property type="entry name" value="ADENINE NUCLEOTIDE ALPHA HYDROLASES-LIKE SUPERFAMILY PROTEIN"/>
    <property type="match status" value="1"/>
</dbReference>
<dbReference type="Pfam" id="PF00582">
    <property type="entry name" value="Usp"/>
    <property type="match status" value="1"/>
</dbReference>
<evidence type="ECO:0000313" key="4">
    <source>
        <dbReference type="Proteomes" id="UP001141806"/>
    </source>
</evidence>
<dbReference type="SUPFAM" id="SSF52402">
    <property type="entry name" value="Adenine nucleotide alpha hydrolases-like"/>
    <property type="match status" value="1"/>
</dbReference>
<dbReference type="InterPro" id="IPR006015">
    <property type="entry name" value="Universal_stress_UspA"/>
</dbReference>
<dbReference type="InterPro" id="IPR006016">
    <property type="entry name" value="UspA"/>
</dbReference>